<dbReference type="SUPFAM" id="SSF51197">
    <property type="entry name" value="Clavaminate synthase-like"/>
    <property type="match status" value="1"/>
</dbReference>
<evidence type="ECO:0000259" key="3">
    <source>
        <dbReference type="PROSITE" id="PS51471"/>
    </source>
</evidence>
<evidence type="ECO:0000313" key="4">
    <source>
        <dbReference type="EMBL" id="KAL0630552.1"/>
    </source>
</evidence>
<name>A0ABR3G489_9PEZI</name>
<dbReference type="Pfam" id="PF03171">
    <property type="entry name" value="2OG-FeII_Oxy"/>
    <property type="match status" value="1"/>
</dbReference>
<feature type="domain" description="Fe2OG dioxygenase" evidence="3">
    <location>
        <begin position="172"/>
        <end position="290"/>
    </location>
</feature>
<dbReference type="PROSITE" id="PS51471">
    <property type="entry name" value="FE2OG_OXY"/>
    <property type="match status" value="1"/>
</dbReference>
<dbReference type="InterPro" id="IPR027443">
    <property type="entry name" value="IPNS-like_sf"/>
</dbReference>
<dbReference type="Gene3D" id="2.60.120.330">
    <property type="entry name" value="B-lactam Antibiotic, Isopenicillin N Synthase, Chain"/>
    <property type="match status" value="1"/>
</dbReference>
<keyword evidence="2" id="KW-0479">Metal-binding</keyword>
<evidence type="ECO:0000256" key="2">
    <source>
        <dbReference type="RuleBase" id="RU003682"/>
    </source>
</evidence>
<dbReference type="InterPro" id="IPR044861">
    <property type="entry name" value="IPNS-like_FE2OG_OXY"/>
</dbReference>
<evidence type="ECO:0000256" key="1">
    <source>
        <dbReference type="ARBA" id="ARBA00008056"/>
    </source>
</evidence>
<reference evidence="4 5" key="1">
    <citation type="submission" date="2024-02" db="EMBL/GenBank/DDBJ databases">
        <title>Discinaceae phylogenomics.</title>
        <authorList>
            <person name="Dirks A.C."/>
            <person name="James T.Y."/>
        </authorList>
    </citation>
    <scope>NUCLEOTIDE SEQUENCE [LARGE SCALE GENOMIC DNA]</scope>
    <source>
        <strain evidence="4 5">ACD0624</strain>
    </source>
</reference>
<evidence type="ECO:0000313" key="5">
    <source>
        <dbReference type="Proteomes" id="UP001447188"/>
    </source>
</evidence>
<protein>
    <recommendedName>
        <fullName evidence="3">Fe2OG dioxygenase domain-containing protein</fullName>
    </recommendedName>
</protein>
<keyword evidence="2" id="KW-0560">Oxidoreductase</keyword>
<dbReference type="InterPro" id="IPR050231">
    <property type="entry name" value="Iron_ascorbate_oxido_reductase"/>
</dbReference>
<comment type="caution">
    <text evidence="4">The sequence shown here is derived from an EMBL/GenBank/DDBJ whole genome shotgun (WGS) entry which is preliminary data.</text>
</comment>
<accession>A0ABR3G489</accession>
<sequence>MAASTEELDCKQRMIPRISLHNFDERKDEISTQILHAAENSGFFILEDQISPSVSEIEEIFHIAEKFFALPESVKAKNPFKRLENAGWEMNSQIRPSTGLPDQKESIQLQYHHRNSAFWPSDEDAPEGFKEATTSFMEKAHVLSMKLLSIFAVALGFSEDFFDKAHIINRSDAQSTLRLLHYHDITGTQFPSSYWRAGAHTDFDCLTLLFQRTGEDGLEICPGREAHTSFGMGDQWTPVKAQTGEIVCNIGDMLMAWSDDRFKSLFHRVRCPGVGEHQHARYSIAYFNQANEIVEIQGPLGKYPTMTAHQYIRDAVNRNYGQIEKMRAESGNSAE</sequence>
<dbReference type="InterPro" id="IPR026992">
    <property type="entry name" value="DIOX_N"/>
</dbReference>
<keyword evidence="5" id="KW-1185">Reference proteome</keyword>
<organism evidence="4 5">
    <name type="scientific">Discina gigas</name>
    <dbReference type="NCBI Taxonomy" id="1032678"/>
    <lineage>
        <taxon>Eukaryota</taxon>
        <taxon>Fungi</taxon>
        <taxon>Dikarya</taxon>
        <taxon>Ascomycota</taxon>
        <taxon>Pezizomycotina</taxon>
        <taxon>Pezizomycetes</taxon>
        <taxon>Pezizales</taxon>
        <taxon>Discinaceae</taxon>
        <taxon>Discina</taxon>
    </lineage>
</organism>
<dbReference type="PANTHER" id="PTHR47990">
    <property type="entry name" value="2-OXOGLUTARATE (2OG) AND FE(II)-DEPENDENT OXYGENASE SUPERFAMILY PROTEIN-RELATED"/>
    <property type="match status" value="1"/>
</dbReference>
<dbReference type="Pfam" id="PF14226">
    <property type="entry name" value="DIOX_N"/>
    <property type="match status" value="1"/>
</dbReference>
<dbReference type="EMBL" id="JBBBZM010000517">
    <property type="protein sequence ID" value="KAL0630552.1"/>
    <property type="molecule type" value="Genomic_DNA"/>
</dbReference>
<keyword evidence="2" id="KW-0408">Iron</keyword>
<proteinExistence type="inferred from homology"/>
<gene>
    <name evidence="4" type="ORF">Q9L58_010601</name>
</gene>
<dbReference type="InterPro" id="IPR005123">
    <property type="entry name" value="Oxoglu/Fe-dep_dioxygenase_dom"/>
</dbReference>
<comment type="similarity">
    <text evidence="1 2">Belongs to the iron/ascorbate-dependent oxidoreductase family.</text>
</comment>
<dbReference type="Proteomes" id="UP001447188">
    <property type="component" value="Unassembled WGS sequence"/>
</dbReference>